<feature type="domain" description="Glycosyltransferase subfamily 4-like N-terminal" evidence="2">
    <location>
        <begin position="13"/>
        <end position="166"/>
    </location>
</feature>
<name>A0A345P7I5_9GAMM</name>
<proteinExistence type="predicted"/>
<evidence type="ECO:0000259" key="1">
    <source>
        <dbReference type="Pfam" id="PF00534"/>
    </source>
</evidence>
<reference evidence="3 4" key="1">
    <citation type="submission" date="2018-07" db="EMBL/GenBank/DDBJ databases">
        <title>Genome sequencing of Moraxellaceae gen. HYN0046.</title>
        <authorList>
            <person name="Kim M."/>
            <person name="Yi H."/>
        </authorList>
    </citation>
    <scope>NUCLEOTIDE SEQUENCE [LARGE SCALE GENOMIC DNA]</scope>
    <source>
        <strain evidence="3 4">HYN0046</strain>
    </source>
</reference>
<dbReference type="CDD" id="cd03819">
    <property type="entry name" value="GT4_WavL-like"/>
    <property type="match status" value="1"/>
</dbReference>
<dbReference type="OrthoDB" id="8523124at2"/>
<accession>A0A345P7I5</accession>
<dbReference type="RefSeq" id="WP_114899353.1">
    <property type="nucleotide sequence ID" value="NZ_CP031222.1"/>
</dbReference>
<evidence type="ECO:0000313" key="4">
    <source>
        <dbReference type="Proteomes" id="UP000253940"/>
    </source>
</evidence>
<organism evidence="3 4">
    <name type="scientific">Aquirhabdus parva</name>
    <dbReference type="NCBI Taxonomy" id="2283318"/>
    <lineage>
        <taxon>Bacteria</taxon>
        <taxon>Pseudomonadati</taxon>
        <taxon>Pseudomonadota</taxon>
        <taxon>Gammaproteobacteria</taxon>
        <taxon>Moraxellales</taxon>
        <taxon>Moraxellaceae</taxon>
        <taxon>Aquirhabdus</taxon>
    </lineage>
</organism>
<dbReference type="SUPFAM" id="SSF53756">
    <property type="entry name" value="UDP-Glycosyltransferase/glycogen phosphorylase"/>
    <property type="match status" value="1"/>
</dbReference>
<dbReference type="PANTHER" id="PTHR12526">
    <property type="entry name" value="GLYCOSYLTRANSFERASE"/>
    <property type="match status" value="1"/>
</dbReference>
<evidence type="ECO:0000259" key="2">
    <source>
        <dbReference type="Pfam" id="PF13439"/>
    </source>
</evidence>
<dbReference type="KEGG" id="mbah:HYN46_10570"/>
<dbReference type="AlphaFoldDB" id="A0A345P7I5"/>
<gene>
    <name evidence="3" type="ORF">HYN46_10570</name>
</gene>
<dbReference type="GO" id="GO:0016757">
    <property type="term" value="F:glycosyltransferase activity"/>
    <property type="evidence" value="ECO:0007669"/>
    <property type="project" value="InterPro"/>
</dbReference>
<keyword evidence="3" id="KW-0808">Transferase</keyword>
<dbReference type="Pfam" id="PF00534">
    <property type="entry name" value="Glycos_transf_1"/>
    <property type="match status" value="1"/>
</dbReference>
<dbReference type="InterPro" id="IPR028098">
    <property type="entry name" value="Glyco_trans_4-like_N"/>
</dbReference>
<dbReference type="InterPro" id="IPR001296">
    <property type="entry name" value="Glyco_trans_1"/>
</dbReference>
<keyword evidence="4" id="KW-1185">Reference proteome</keyword>
<dbReference type="Gene3D" id="3.40.50.2000">
    <property type="entry name" value="Glycogen Phosphorylase B"/>
    <property type="match status" value="2"/>
</dbReference>
<feature type="domain" description="Glycosyl transferase family 1" evidence="1">
    <location>
        <begin position="197"/>
        <end position="338"/>
    </location>
</feature>
<dbReference type="Pfam" id="PF13439">
    <property type="entry name" value="Glyco_transf_4"/>
    <property type="match status" value="1"/>
</dbReference>
<evidence type="ECO:0000313" key="3">
    <source>
        <dbReference type="EMBL" id="AXI03244.1"/>
    </source>
</evidence>
<dbReference type="GO" id="GO:1901135">
    <property type="term" value="P:carbohydrate derivative metabolic process"/>
    <property type="evidence" value="ECO:0007669"/>
    <property type="project" value="UniProtKB-ARBA"/>
</dbReference>
<sequence>MKIIQLVPALNSGGVERGTLEIARALVAAGHESVVISSGGRMVAQLEAEGTRHITLPIHRKALSSLWQIRPLRKIILREQADILHVRSRIPAWLTHFALRKIPKSVKPILISTVHGFYSVNRYSEIMTRADRVIAVSDSVVEYIRENYPACPMDKVTRIYRGINPEEFPHHYQPSQLWWQKTLHDFPELEHKVWLTLPGRITRLKGHETLLQLIAQLKDRFPVHGVIVGDAHEKKQAYLAELHVRVDQLGLSNHITFVGHRNDIREWLAASDIVLSLSAQAETFGRTTLEALSVGTSAVGWNRGGGAEILKACYPQGLVEAENETALLNTVQSLLTSPLEPLPVTIFQLSQMTEQTIALYAEMVRLK</sequence>
<protein>
    <submittedName>
        <fullName evidence="3">Glycosyltransferase</fullName>
    </submittedName>
</protein>
<dbReference type="EMBL" id="CP031222">
    <property type="protein sequence ID" value="AXI03244.1"/>
    <property type="molecule type" value="Genomic_DNA"/>
</dbReference>
<dbReference type="PANTHER" id="PTHR12526:SF638">
    <property type="entry name" value="SPORE COAT PROTEIN SA"/>
    <property type="match status" value="1"/>
</dbReference>
<dbReference type="Proteomes" id="UP000253940">
    <property type="component" value="Chromosome"/>
</dbReference>